<dbReference type="SUPFAM" id="SSF54928">
    <property type="entry name" value="RNA-binding domain, RBD"/>
    <property type="match status" value="1"/>
</dbReference>
<dbReference type="PROSITE" id="PS50102">
    <property type="entry name" value="RRM"/>
    <property type="match status" value="1"/>
</dbReference>
<evidence type="ECO:0000256" key="4">
    <source>
        <dbReference type="PROSITE-ProRule" id="PRU00176"/>
    </source>
</evidence>
<comment type="caution">
    <text evidence="6">The sequence shown here is derived from an EMBL/GenBank/DDBJ whole genome shotgun (WGS) entry which is preliminary data.</text>
</comment>
<keyword evidence="2" id="KW-0747">Spliceosome</keyword>
<dbReference type="CDD" id="cd00590">
    <property type="entry name" value="RRM_SF"/>
    <property type="match status" value="1"/>
</dbReference>
<dbReference type="InterPro" id="IPR035979">
    <property type="entry name" value="RBD_domain_sf"/>
</dbReference>
<evidence type="ECO:0000256" key="1">
    <source>
        <dbReference type="ARBA" id="ARBA00022664"/>
    </source>
</evidence>
<evidence type="ECO:0000313" key="7">
    <source>
        <dbReference type="Proteomes" id="UP001151760"/>
    </source>
</evidence>
<keyword evidence="6" id="KW-0548">Nucleotidyltransferase</keyword>
<dbReference type="PANTHER" id="PTHR23147">
    <property type="entry name" value="SERINE/ARGININE RICH SPLICING FACTOR"/>
    <property type="match status" value="1"/>
</dbReference>
<dbReference type="InterPro" id="IPR050907">
    <property type="entry name" value="SRSF"/>
</dbReference>
<keyword evidence="4" id="KW-0694">RNA-binding</keyword>
<dbReference type="InterPro" id="IPR012677">
    <property type="entry name" value="Nucleotide-bd_a/b_plait_sf"/>
</dbReference>
<feature type="domain" description="RRM" evidence="5">
    <location>
        <begin position="21"/>
        <end position="103"/>
    </location>
</feature>
<evidence type="ECO:0000313" key="6">
    <source>
        <dbReference type="EMBL" id="GJT60751.1"/>
    </source>
</evidence>
<reference evidence="6" key="2">
    <citation type="submission" date="2022-01" db="EMBL/GenBank/DDBJ databases">
        <authorList>
            <person name="Yamashiro T."/>
            <person name="Shiraishi A."/>
            <person name="Satake H."/>
            <person name="Nakayama K."/>
        </authorList>
    </citation>
    <scope>NUCLEOTIDE SEQUENCE</scope>
</reference>
<evidence type="ECO:0000256" key="2">
    <source>
        <dbReference type="ARBA" id="ARBA00022728"/>
    </source>
</evidence>
<organism evidence="6 7">
    <name type="scientific">Tanacetum coccineum</name>
    <dbReference type="NCBI Taxonomy" id="301880"/>
    <lineage>
        <taxon>Eukaryota</taxon>
        <taxon>Viridiplantae</taxon>
        <taxon>Streptophyta</taxon>
        <taxon>Embryophyta</taxon>
        <taxon>Tracheophyta</taxon>
        <taxon>Spermatophyta</taxon>
        <taxon>Magnoliopsida</taxon>
        <taxon>eudicotyledons</taxon>
        <taxon>Gunneridae</taxon>
        <taxon>Pentapetalae</taxon>
        <taxon>asterids</taxon>
        <taxon>campanulids</taxon>
        <taxon>Asterales</taxon>
        <taxon>Asteraceae</taxon>
        <taxon>Asteroideae</taxon>
        <taxon>Anthemideae</taxon>
        <taxon>Anthemidinae</taxon>
        <taxon>Tanacetum</taxon>
    </lineage>
</organism>
<keyword evidence="7" id="KW-1185">Reference proteome</keyword>
<accession>A0ABQ5FBG9</accession>
<evidence type="ECO:0000259" key="5">
    <source>
        <dbReference type="PROSITE" id="PS50102"/>
    </source>
</evidence>
<dbReference type="Gene3D" id="3.30.70.330">
    <property type="match status" value="1"/>
</dbReference>
<name>A0ABQ5FBG9_9ASTR</name>
<dbReference type="Proteomes" id="UP001151760">
    <property type="component" value="Unassembled WGS sequence"/>
</dbReference>
<dbReference type="SMART" id="SM00360">
    <property type="entry name" value="RRM"/>
    <property type="match status" value="1"/>
</dbReference>
<dbReference type="GO" id="GO:0003964">
    <property type="term" value="F:RNA-directed DNA polymerase activity"/>
    <property type="evidence" value="ECO:0007669"/>
    <property type="project" value="UniProtKB-KW"/>
</dbReference>
<dbReference type="Pfam" id="PF00076">
    <property type="entry name" value="RRM_1"/>
    <property type="match status" value="1"/>
</dbReference>
<reference evidence="6" key="1">
    <citation type="journal article" date="2022" name="Int. J. Mol. Sci.">
        <title>Draft Genome of Tanacetum Coccineum: Genomic Comparison of Closely Related Tanacetum-Family Plants.</title>
        <authorList>
            <person name="Yamashiro T."/>
            <person name="Shiraishi A."/>
            <person name="Nakayama K."/>
            <person name="Satake H."/>
        </authorList>
    </citation>
    <scope>NUCLEOTIDE SEQUENCE</scope>
</reference>
<sequence length="261" mass="29659">MGDHNRLSFRSNEDLTQKVSHSIYVTNFPDSVNSRDLWRECSAYGTVVDVFIPIKKSKAGKRFAFVRFIKVFNLDRLVQNLCTLWIGRYHLYANKVRFDRPTKAPVRNSNFPPLNGSARVPSHNYVHANVNHNNGRAVSYAKAINGATLKKFSSINNLRVLLANEGFSNVKVTYLGGLWVMLDLESSISKKKLMEHVGVASWFTSLSNAQADFISRDRIVWIDIEGVPLHVWSRNTFTKIGSKSGEVMDLEESNDDMFARK</sequence>
<proteinExistence type="predicted"/>
<keyword evidence="1" id="KW-0507">mRNA processing</keyword>
<keyword evidence="3" id="KW-0508">mRNA splicing</keyword>
<evidence type="ECO:0000256" key="3">
    <source>
        <dbReference type="ARBA" id="ARBA00023187"/>
    </source>
</evidence>
<keyword evidence="6" id="KW-0695">RNA-directed DNA polymerase</keyword>
<dbReference type="EMBL" id="BQNB010017227">
    <property type="protein sequence ID" value="GJT60751.1"/>
    <property type="molecule type" value="Genomic_DNA"/>
</dbReference>
<protein>
    <submittedName>
        <fullName evidence="6">RNA-directed DNA polymerase, eukaryota, nucleotide-binding alpha-beta plait domain protein</fullName>
    </submittedName>
</protein>
<keyword evidence="6" id="KW-0808">Transferase</keyword>
<dbReference type="InterPro" id="IPR000504">
    <property type="entry name" value="RRM_dom"/>
</dbReference>
<gene>
    <name evidence="6" type="ORF">Tco_1004284</name>
</gene>